<protein>
    <submittedName>
        <fullName evidence="2">Uncharacterized protein</fullName>
    </submittedName>
</protein>
<accession>A0AAN9S239</accession>
<evidence type="ECO:0000313" key="2">
    <source>
        <dbReference type="EMBL" id="KAK7387934.1"/>
    </source>
</evidence>
<proteinExistence type="predicted"/>
<reference evidence="2 3" key="1">
    <citation type="submission" date="2024-01" db="EMBL/GenBank/DDBJ databases">
        <title>The genomes of 5 underutilized Papilionoideae crops provide insights into root nodulation and disease resistanc.</title>
        <authorList>
            <person name="Jiang F."/>
        </authorList>
    </citation>
    <scope>NUCLEOTIDE SEQUENCE [LARGE SCALE GENOMIC DNA]</scope>
    <source>
        <strain evidence="2">DUOXIRENSHENG_FW03</strain>
        <tissue evidence="2">Leaves</tissue>
    </source>
</reference>
<organism evidence="2 3">
    <name type="scientific">Psophocarpus tetragonolobus</name>
    <name type="common">Winged bean</name>
    <name type="synonym">Dolichos tetragonolobus</name>
    <dbReference type="NCBI Taxonomy" id="3891"/>
    <lineage>
        <taxon>Eukaryota</taxon>
        <taxon>Viridiplantae</taxon>
        <taxon>Streptophyta</taxon>
        <taxon>Embryophyta</taxon>
        <taxon>Tracheophyta</taxon>
        <taxon>Spermatophyta</taxon>
        <taxon>Magnoliopsida</taxon>
        <taxon>eudicotyledons</taxon>
        <taxon>Gunneridae</taxon>
        <taxon>Pentapetalae</taxon>
        <taxon>rosids</taxon>
        <taxon>fabids</taxon>
        <taxon>Fabales</taxon>
        <taxon>Fabaceae</taxon>
        <taxon>Papilionoideae</taxon>
        <taxon>50 kb inversion clade</taxon>
        <taxon>NPAAA clade</taxon>
        <taxon>indigoferoid/millettioid clade</taxon>
        <taxon>Phaseoleae</taxon>
        <taxon>Psophocarpus</taxon>
    </lineage>
</organism>
<name>A0AAN9S239_PSOTE</name>
<comment type="caution">
    <text evidence="2">The sequence shown here is derived from an EMBL/GenBank/DDBJ whole genome shotgun (WGS) entry which is preliminary data.</text>
</comment>
<evidence type="ECO:0000313" key="3">
    <source>
        <dbReference type="Proteomes" id="UP001386955"/>
    </source>
</evidence>
<evidence type="ECO:0000256" key="1">
    <source>
        <dbReference type="SAM" id="MobiDB-lite"/>
    </source>
</evidence>
<gene>
    <name evidence="2" type="ORF">VNO78_22733</name>
</gene>
<feature type="region of interest" description="Disordered" evidence="1">
    <location>
        <begin position="46"/>
        <end position="69"/>
    </location>
</feature>
<dbReference type="AlphaFoldDB" id="A0AAN9S239"/>
<sequence>MAHSHVKAIVPEAVRVVGNEDFDPLMNHVDMDNMAQIGESIGLGHVDVQPNYGPSRKKPEGVFSNQQKY</sequence>
<dbReference type="EMBL" id="JAYMYS010000006">
    <property type="protein sequence ID" value="KAK7387934.1"/>
    <property type="molecule type" value="Genomic_DNA"/>
</dbReference>
<keyword evidence="3" id="KW-1185">Reference proteome</keyword>
<dbReference type="Proteomes" id="UP001386955">
    <property type="component" value="Unassembled WGS sequence"/>
</dbReference>